<keyword evidence="2" id="KW-1185">Reference proteome</keyword>
<evidence type="ECO:0000313" key="1">
    <source>
        <dbReference type="EMBL" id="MBG8555098.1"/>
    </source>
</evidence>
<dbReference type="Proteomes" id="UP000601099">
    <property type="component" value="Unassembled WGS sequence"/>
</dbReference>
<accession>A0ABS0L4L4</accession>
<dbReference type="EMBL" id="JADWYK010000010">
    <property type="protein sequence ID" value="MBG8555098.1"/>
    <property type="molecule type" value="Genomic_DNA"/>
</dbReference>
<name>A0ABS0L4L4_9BACT</name>
<reference evidence="1 2" key="1">
    <citation type="submission" date="2020-11" db="EMBL/GenBank/DDBJ databases">
        <title>Hymenobacter sp.</title>
        <authorList>
            <person name="Kim M.K."/>
        </authorList>
    </citation>
    <scope>NUCLEOTIDE SEQUENCE [LARGE SCALE GENOMIC DNA]</scope>
    <source>
        <strain evidence="1 2">BT594</strain>
    </source>
</reference>
<proteinExistence type="predicted"/>
<comment type="caution">
    <text evidence="1">The sequence shown here is derived from an EMBL/GenBank/DDBJ whole genome shotgun (WGS) entry which is preliminary data.</text>
</comment>
<protein>
    <submittedName>
        <fullName evidence="1">Uncharacterized protein</fullName>
    </submittedName>
</protein>
<dbReference type="RefSeq" id="WP_196956115.1">
    <property type="nucleotide sequence ID" value="NZ_JADWYK010000010.1"/>
</dbReference>
<sequence>MKKKFTSILHSVRQKGKKVAVVGALSAGMMVAVAPANKAEAKWFGTAVECDGFGGARSVTRIFGIAVSEGGTVPNSAMCQ</sequence>
<organism evidence="1 2">
    <name type="scientific">Hymenobacter guriensis</name>
    <dbReference type="NCBI Taxonomy" id="2793065"/>
    <lineage>
        <taxon>Bacteria</taxon>
        <taxon>Pseudomonadati</taxon>
        <taxon>Bacteroidota</taxon>
        <taxon>Cytophagia</taxon>
        <taxon>Cytophagales</taxon>
        <taxon>Hymenobacteraceae</taxon>
        <taxon>Hymenobacter</taxon>
    </lineage>
</organism>
<evidence type="ECO:0000313" key="2">
    <source>
        <dbReference type="Proteomes" id="UP000601099"/>
    </source>
</evidence>
<gene>
    <name evidence="1" type="ORF">I5L79_16210</name>
</gene>